<comment type="similarity">
    <text evidence="1">Belongs to the short-chain dehydrogenases/reductases (SDR) family.</text>
</comment>
<keyword evidence="3" id="KW-1133">Transmembrane helix</keyword>
<evidence type="ECO:0008006" key="6">
    <source>
        <dbReference type="Google" id="ProtNLM"/>
    </source>
</evidence>
<dbReference type="PANTHER" id="PTHR43157:SF31">
    <property type="entry name" value="PHOSPHATIDYLINOSITOL-GLYCAN BIOSYNTHESIS CLASS F PROTEIN"/>
    <property type="match status" value="1"/>
</dbReference>
<feature type="transmembrane region" description="Helical" evidence="3">
    <location>
        <begin position="91"/>
        <end position="111"/>
    </location>
</feature>
<accession>A0A8C8ENY1</accession>
<dbReference type="PRINTS" id="PR00081">
    <property type="entry name" value="GDHRDH"/>
</dbReference>
<name>A0A8C8ENY1_ONCTS</name>
<keyword evidence="2" id="KW-0560">Oxidoreductase</keyword>
<evidence type="ECO:0000313" key="5">
    <source>
        <dbReference type="Proteomes" id="UP000694402"/>
    </source>
</evidence>
<dbReference type="Gene3D" id="3.40.50.720">
    <property type="entry name" value="NAD(P)-binding Rossmann-like Domain"/>
    <property type="match status" value="1"/>
</dbReference>
<dbReference type="PANTHER" id="PTHR43157">
    <property type="entry name" value="PHOSPHATIDYLINOSITOL-GLYCAN BIOSYNTHESIS CLASS F PROTEIN-RELATED"/>
    <property type="match status" value="1"/>
</dbReference>
<keyword evidence="3" id="KW-0812">Transmembrane</keyword>
<organism evidence="4 5">
    <name type="scientific">Oncorhynchus tshawytscha</name>
    <name type="common">Chinook salmon</name>
    <name type="synonym">Salmo tshawytscha</name>
    <dbReference type="NCBI Taxonomy" id="74940"/>
    <lineage>
        <taxon>Eukaryota</taxon>
        <taxon>Metazoa</taxon>
        <taxon>Chordata</taxon>
        <taxon>Craniata</taxon>
        <taxon>Vertebrata</taxon>
        <taxon>Euteleostomi</taxon>
        <taxon>Actinopterygii</taxon>
        <taxon>Neopterygii</taxon>
        <taxon>Teleostei</taxon>
        <taxon>Protacanthopterygii</taxon>
        <taxon>Salmoniformes</taxon>
        <taxon>Salmonidae</taxon>
        <taxon>Salmoninae</taxon>
        <taxon>Oncorhynchus</taxon>
    </lineage>
</organism>
<evidence type="ECO:0000313" key="4">
    <source>
        <dbReference type="Ensembl" id="ENSOTSP00005016325.2"/>
    </source>
</evidence>
<evidence type="ECO:0000256" key="2">
    <source>
        <dbReference type="ARBA" id="ARBA00023002"/>
    </source>
</evidence>
<dbReference type="SUPFAM" id="SSF51735">
    <property type="entry name" value="NAD(P)-binding Rossmann-fold domains"/>
    <property type="match status" value="1"/>
</dbReference>
<protein>
    <recommendedName>
        <fullName evidence="6">Dehydrogenase/reductase (SDR family) X-linked</fullName>
    </recommendedName>
</protein>
<reference evidence="4" key="2">
    <citation type="submission" date="2025-09" db="UniProtKB">
        <authorList>
            <consortium name="Ensembl"/>
        </authorList>
    </citation>
    <scope>IDENTIFICATION</scope>
</reference>
<evidence type="ECO:0000256" key="1">
    <source>
        <dbReference type="ARBA" id="ARBA00006484"/>
    </source>
</evidence>
<dbReference type="Ensembl" id="ENSOTST00005017790.2">
    <property type="protein sequence ID" value="ENSOTSP00005016325.2"/>
    <property type="gene ID" value="ENSOTSG00005008099.2"/>
</dbReference>
<dbReference type="InterPro" id="IPR002347">
    <property type="entry name" value="SDR_fam"/>
</dbReference>
<dbReference type="InterPro" id="IPR036291">
    <property type="entry name" value="NAD(P)-bd_dom_sf"/>
</dbReference>
<dbReference type="Pfam" id="PF00106">
    <property type="entry name" value="adh_short"/>
    <property type="match status" value="2"/>
</dbReference>
<reference evidence="4" key="1">
    <citation type="submission" date="2025-08" db="UniProtKB">
        <authorList>
            <consortium name="Ensembl"/>
        </authorList>
    </citation>
    <scope>IDENTIFICATION</scope>
</reference>
<dbReference type="Proteomes" id="UP000694402">
    <property type="component" value="Unassembled WGS sequence"/>
</dbReference>
<evidence type="ECO:0000256" key="3">
    <source>
        <dbReference type="SAM" id="Phobius"/>
    </source>
</evidence>
<keyword evidence="5" id="KW-1185">Reference proteome</keyword>
<keyword evidence="3" id="KW-0472">Membrane</keyword>
<dbReference type="AlphaFoldDB" id="A0A8C8ENY1"/>
<sequence length="338" mass="36914">MAIITLGDRVMSAPCLLPHSICHCIHFLSPELALQHGKVAIVTGGTRGIGYETSRHMASLGAHIIIAGQNELKDVSAVKRICEENREAKDLISVLCIVFKLMVCVCFVFSVEFDQLNLVSLQSVRQFVQSTKRRGLPLHILVNNAVVMLVPEGRTEEGFERHFGINYLGHFLLTLLLLDTLKHSGKRGSCSRVVTLSSSAHGAGEIQLDSLQCYSAHAAYSQSKLALLLFSSHLQQRLDRGGFPVSSCAVDPGMVDTSLYCHLFPTARLAQTAIARLLFRSPSQGASTVLYTALFPSLEGEGGAYWSNGRTEMTSPNTYDPQLHCGLWDSSCRQVGLP</sequence>
<dbReference type="GO" id="GO:0016491">
    <property type="term" value="F:oxidoreductase activity"/>
    <property type="evidence" value="ECO:0007669"/>
    <property type="project" value="UniProtKB-KW"/>
</dbReference>
<proteinExistence type="inferred from homology"/>
<dbReference type="GeneTree" id="ENSGT00940000158191"/>